<keyword evidence="1" id="KW-0808">Transferase</keyword>
<sequence length="233" mass="25621">MSSAAAASLEKPAAASVWTRIRLADIRDVPNIRRLIRQMAEFEQLTNLFSATEESLSATLFPSIVPPPFLSFTVLILDLSPVPFPQSDGEGDAPAFAPIVRKLDLEAPVEDPEAKEFASPQGGEAVVAGFVLFFPNYSSFLAKPGLFIESILVRAAWRRKGLGRVLLSVVARQAVLMGMGRVEWTVLDWNTSAIKFYEEMGAEVLPMWRICRLTGPALQAYDHGNKEDVAKKD</sequence>
<gene>
    <name evidence="4" type="ORF">Cni_G18619</name>
</gene>
<dbReference type="Proteomes" id="UP001327560">
    <property type="component" value="Chromosome 6"/>
</dbReference>
<dbReference type="InterPro" id="IPR051016">
    <property type="entry name" value="Diverse_Substrate_AcTransf"/>
</dbReference>
<dbReference type="AlphaFoldDB" id="A0AAQ3KQ16"/>
<feature type="domain" description="N-acetyltransferase" evidence="3">
    <location>
        <begin position="74"/>
        <end position="228"/>
    </location>
</feature>
<evidence type="ECO:0000256" key="2">
    <source>
        <dbReference type="ARBA" id="ARBA00023315"/>
    </source>
</evidence>
<dbReference type="EMBL" id="CP136895">
    <property type="protein sequence ID" value="WOL09866.1"/>
    <property type="molecule type" value="Genomic_DNA"/>
</dbReference>
<reference evidence="4 5" key="1">
    <citation type="submission" date="2023-10" db="EMBL/GenBank/DDBJ databases">
        <title>Chromosome-scale genome assembly provides insights into flower coloration mechanisms of Canna indica.</title>
        <authorList>
            <person name="Li C."/>
        </authorList>
    </citation>
    <scope>NUCLEOTIDE SEQUENCE [LARGE SCALE GENOMIC DNA]</scope>
    <source>
        <tissue evidence="4">Flower</tissue>
    </source>
</reference>
<keyword evidence="5" id="KW-1185">Reference proteome</keyword>
<evidence type="ECO:0000313" key="5">
    <source>
        <dbReference type="Proteomes" id="UP001327560"/>
    </source>
</evidence>
<dbReference type="GO" id="GO:0008080">
    <property type="term" value="F:N-acetyltransferase activity"/>
    <property type="evidence" value="ECO:0007669"/>
    <property type="project" value="UniProtKB-ARBA"/>
</dbReference>
<dbReference type="CDD" id="cd04301">
    <property type="entry name" value="NAT_SF"/>
    <property type="match status" value="1"/>
</dbReference>
<protein>
    <recommendedName>
        <fullName evidence="3">N-acetyltransferase domain-containing protein</fullName>
    </recommendedName>
</protein>
<evidence type="ECO:0000313" key="4">
    <source>
        <dbReference type="EMBL" id="WOL09866.1"/>
    </source>
</evidence>
<dbReference type="SUPFAM" id="SSF55729">
    <property type="entry name" value="Acyl-CoA N-acyltransferases (Nat)"/>
    <property type="match status" value="1"/>
</dbReference>
<dbReference type="PANTHER" id="PTHR10545">
    <property type="entry name" value="DIAMINE N-ACETYLTRANSFERASE"/>
    <property type="match status" value="1"/>
</dbReference>
<dbReference type="InterPro" id="IPR016181">
    <property type="entry name" value="Acyl_CoA_acyltransferase"/>
</dbReference>
<dbReference type="InterPro" id="IPR000182">
    <property type="entry name" value="GNAT_dom"/>
</dbReference>
<dbReference type="Gene3D" id="3.40.630.30">
    <property type="match status" value="1"/>
</dbReference>
<organism evidence="4 5">
    <name type="scientific">Canna indica</name>
    <name type="common">Indian-shot</name>
    <dbReference type="NCBI Taxonomy" id="4628"/>
    <lineage>
        <taxon>Eukaryota</taxon>
        <taxon>Viridiplantae</taxon>
        <taxon>Streptophyta</taxon>
        <taxon>Embryophyta</taxon>
        <taxon>Tracheophyta</taxon>
        <taxon>Spermatophyta</taxon>
        <taxon>Magnoliopsida</taxon>
        <taxon>Liliopsida</taxon>
        <taxon>Zingiberales</taxon>
        <taxon>Cannaceae</taxon>
        <taxon>Canna</taxon>
    </lineage>
</organism>
<keyword evidence="2" id="KW-0012">Acyltransferase</keyword>
<proteinExistence type="predicted"/>
<dbReference type="PANTHER" id="PTHR10545:SF29">
    <property type="entry name" value="GH14572P-RELATED"/>
    <property type="match status" value="1"/>
</dbReference>
<dbReference type="Pfam" id="PF00583">
    <property type="entry name" value="Acetyltransf_1"/>
    <property type="match status" value="1"/>
</dbReference>
<accession>A0AAQ3KQ16</accession>
<evidence type="ECO:0000259" key="3">
    <source>
        <dbReference type="PROSITE" id="PS51186"/>
    </source>
</evidence>
<evidence type="ECO:0000256" key="1">
    <source>
        <dbReference type="ARBA" id="ARBA00022679"/>
    </source>
</evidence>
<dbReference type="PROSITE" id="PS51186">
    <property type="entry name" value="GNAT"/>
    <property type="match status" value="1"/>
</dbReference>
<dbReference type="FunFam" id="3.40.630.30:FF:000139">
    <property type="entry name" value="L-ornithine N5-acetyltransferase NATA1"/>
    <property type="match status" value="1"/>
</dbReference>
<name>A0AAQ3KQ16_9LILI</name>